<protein>
    <submittedName>
        <fullName evidence="1">Uncharacterized protein</fullName>
    </submittedName>
</protein>
<dbReference type="RefSeq" id="WP_218476647.1">
    <property type="nucleotide sequence ID" value="NZ_BAABJN010000018.1"/>
</dbReference>
<proteinExistence type="predicted"/>
<organism evidence="1 2">
    <name type="scientific">Nocardia iowensis</name>
    <dbReference type="NCBI Taxonomy" id="204891"/>
    <lineage>
        <taxon>Bacteria</taxon>
        <taxon>Bacillati</taxon>
        <taxon>Actinomycetota</taxon>
        <taxon>Actinomycetes</taxon>
        <taxon>Mycobacteriales</taxon>
        <taxon>Nocardiaceae</taxon>
        <taxon>Nocardia</taxon>
    </lineage>
</organism>
<name>A0ABX8S0N8_NOCIO</name>
<dbReference type="EMBL" id="CP078145">
    <property type="protein sequence ID" value="QXN94190.1"/>
    <property type="molecule type" value="Genomic_DNA"/>
</dbReference>
<evidence type="ECO:0000313" key="1">
    <source>
        <dbReference type="EMBL" id="QXN94190.1"/>
    </source>
</evidence>
<gene>
    <name evidence="1" type="ORF">KV110_14670</name>
</gene>
<dbReference type="Proteomes" id="UP000694257">
    <property type="component" value="Chromosome"/>
</dbReference>
<accession>A0ABX8S0N8</accession>
<dbReference type="InterPro" id="IPR045428">
    <property type="entry name" value="EACC1"/>
</dbReference>
<dbReference type="Pfam" id="PF19953">
    <property type="entry name" value="EACC1"/>
    <property type="match status" value="1"/>
</dbReference>
<keyword evidence="2" id="KW-1185">Reference proteome</keyword>
<evidence type="ECO:0000313" key="2">
    <source>
        <dbReference type="Proteomes" id="UP000694257"/>
    </source>
</evidence>
<sequence length="128" mass="14320">MRPPRLELFLTVADDEWDREERAQLTRRLTDYLLDLDQVADVRQTSVDDRRQGAKGDPGTMTGVLMTLASTGVLTALIEGVRAWAGRCRCRVRVELDGEAIELDGVGRKTGDRLVKAWIARHTGVQTD</sequence>
<reference evidence="1 2" key="1">
    <citation type="submission" date="2021-07" db="EMBL/GenBank/DDBJ databases">
        <title>Whole Genome Sequence of Nocardia Iowensis.</title>
        <authorList>
            <person name="Lamm A."/>
            <person name="Collins-Fairclough A.M."/>
            <person name="Bunk B."/>
            <person name="Sproer C."/>
        </authorList>
    </citation>
    <scope>NUCLEOTIDE SEQUENCE [LARGE SCALE GENOMIC DNA]</scope>
    <source>
        <strain evidence="1 2">NRRL 5646</strain>
    </source>
</reference>